<keyword evidence="3" id="KW-0812">Transmembrane</keyword>
<evidence type="ECO:0000256" key="3">
    <source>
        <dbReference type="SAM" id="Phobius"/>
    </source>
</evidence>
<feature type="transmembrane region" description="Helical" evidence="3">
    <location>
        <begin position="20"/>
        <end position="44"/>
    </location>
</feature>
<organism evidence="5 6">
    <name type="scientific">Nocardiopsis terrae</name>
    <dbReference type="NCBI Taxonomy" id="372655"/>
    <lineage>
        <taxon>Bacteria</taxon>
        <taxon>Bacillati</taxon>
        <taxon>Actinomycetota</taxon>
        <taxon>Actinomycetes</taxon>
        <taxon>Streptosporangiales</taxon>
        <taxon>Nocardiopsidaceae</taxon>
        <taxon>Nocardiopsis</taxon>
    </lineage>
</organism>
<dbReference type="Proteomes" id="UP000598217">
    <property type="component" value="Unassembled WGS sequence"/>
</dbReference>
<reference evidence="5 6" key="1">
    <citation type="submission" date="2020-10" db="EMBL/GenBank/DDBJ databases">
        <title>Sequencing the genomes of 1000 actinobacteria strains.</title>
        <authorList>
            <person name="Klenk H.-P."/>
        </authorList>
    </citation>
    <scope>NUCLEOTIDE SEQUENCE [LARGE SCALE GENOMIC DNA]</scope>
    <source>
        <strain evidence="5 6">DSM 45157</strain>
    </source>
</reference>
<evidence type="ECO:0000256" key="1">
    <source>
        <dbReference type="ARBA" id="ARBA00022729"/>
    </source>
</evidence>
<feature type="region of interest" description="Disordered" evidence="2">
    <location>
        <begin position="47"/>
        <end position="74"/>
    </location>
</feature>
<evidence type="ECO:0000313" key="5">
    <source>
        <dbReference type="EMBL" id="MBE1460124.1"/>
    </source>
</evidence>
<accession>A0ABR9HM95</accession>
<evidence type="ECO:0000259" key="4">
    <source>
        <dbReference type="Pfam" id="PF11611"/>
    </source>
</evidence>
<dbReference type="InterPro" id="IPR029051">
    <property type="entry name" value="DUF4352"/>
</dbReference>
<keyword evidence="1" id="KW-0732">Signal</keyword>
<evidence type="ECO:0000256" key="2">
    <source>
        <dbReference type="SAM" id="MobiDB-lite"/>
    </source>
</evidence>
<protein>
    <recommendedName>
        <fullName evidence="4">DUF4352 domain-containing protein</fullName>
    </recommendedName>
</protein>
<proteinExistence type="predicted"/>
<keyword evidence="6" id="KW-1185">Reference proteome</keyword>
<sequence>MTHPQYPGDAPQPPKKKSPALLFGCLGCSGLILLVLIVVGALALGSGDEDGATEDSTSADSGDGGGNDEAADEGADEDLAGIGDRVEVGGLAFTVTGVEDGLTEASGALDTYTAEGQYVAVSVTVENTGNEPTYFENTAQKLYDAEGREFGHDSDATIALDEGPMLGELNPAQSGDFTVVFDIPADAEVDRIEVSDDMFEDGGTPISLKG</sequence>
<gene>
    <name evidence="5" type="ORF">H4W79_004338</name>
</gene>
<keyword evidence="3" id="KW-1133">Transmembrane helix</keyword>
<keyword evidence="3" id="KW-0472">Membrane</keyword>
<name>A0ABR9HM95_9ACTN</name>
<dbReference type="Gene3D" id="2.60.40.1240">
    <property type="match status" value="1"/>
</dbReference>
<comment type="caution">
    <text evidence="5">The sequence shown here is derived from an EMBL/GenBank/DDBJ whole genome shotgun (WGS) entry which is preliminary data.</text>
</comment>
<dbReference type="EMBL" id="JADBDY010000001">
    <property type="protein sequence ID" value="MBE1460124.1"/>
    <property type="molecule type" value="Genomic_DNA"/>
</dbReference>
<evidence type="ECO:0000313" key="6">
    <source>
        <dbReference type="Proteomes" id="UP000598217"/>
    </source>
</evidence>
<dbReference type="InterPro" id="IPR029050">
    <property type="entry name" value="Immunoprotect_excell_Ig-like"/>
</dbReference>
<dbReference type="Pfam" id="PF11611">
    <property type="entry name" value="DUF4352"/>
    <property type="match status" value="1"/>
</dbReference>
<feature type="domain" description="DUF4352" evidence="4">
    <location>
        <begin position="81"/>
        <end position="202"/>
    </location>
</feature>
<dbReference type="RefSeq" id="WP_191266525.1">
    <property type="nucleotide sequence ID" value="NZ_BMXJ01000001.1"/>
</dbReference>